<evidence type="ECO:0000313" key="2">
    <source>
        <dbReference type="EMBL" id="KXU92401.1"/>
    </source>
</evidence>
<dbReference type="PATRIC" id="fig|178900.5.peg.1444"/>
<organism evidence="2 3">
    <name type="scientific">Acetobacter cerevisiae</name>
    <dbReference type="NCBI Taxonomy" id="178900"/>
    <lineage>
        <taxon>Bacteria</taxon>
        <taxon>Pseudomonadati</taxon>
        <taxon>Pseudomonadota</taxon>
        <taxon>Alphaproteobacteria</taxon>
        <taxon>Acetobacterales</taxon>
        <taxon>Acetobacteraceae</taxon>
        <taxon>Acetobacter</taxon>
    </lineage>
</organism>
<evidence type="ECO:0008006" key="4">
    <source>
        <dbReference type="Google" id="ProtNLM"/>
    </source>
</evidence>
<proteinExistence type="predicted"/>
<protein>
    <recommendedName>
        <fullName evidence="4">Tricarboxylate transporter</fullName>
    </recommendedName>
</protein>
<evidence type="ECO:0000313" key="3">
    <source>
        <dbReference type="Proteomes" id="UP000075473"/>
    </source>
</evidence>
<dbReference type="EMBL" id="LHZA01000154">
    <property type="protein sequence ID" value="KXU92401.1"/>
    <property type="molecule type" value="Genomic_DNA"/>
</dbReference>
<evidence type="ECO:0000256" key="1">
    <source>
        <dbReference type="SAM" id="MobiDB-lite"/>
    </source>
</evidence>
<sequence>MGGFSHVPRTDQPDHSSSARPISRRLLLSGLGGAAVASLLPRHAARSATPLNTQPLPPLIVGGSSESICGQWAALLAPILAEEMHYADPFPLRLTTGWDGVTGGNLFDIQQEQATPPSGLVVPGSGLIAALTGDPRVHYDAQRWLPVFMSYQPTVTIGKISLHRSFASFLQGRPLRVAVSAVSGPELPTLVALDLLGMHPLPAPGYGTPDTAIAALKAGTVDVIQLPFDEEYEERMASLQDDEPNTQPLFSNVLPASVSPRLRLPPDFTTIFKQERKRLPSGRLYDVWKTAASAASLKAGLMLPNLSPPDLVARFRHAAQVAANEPALRAHAREQNQLLFAGLPCSTLYADMMPDLDRILALRRWLSVNIPRWRDAPAGKPLPPTATQQNTD</sequence>
<name>A0A149Q4W8_9PROT</name>
<reference evidence="2 3" key="1">
    <citation type="submission" date="2015-06" db="EMBL/GenBank/DDBJ databases">
        <title>Improved classification and identification of acetic acid bacteria using matrix-assisted laser desorption/ionization time-of-flight mass spectrometry; Gluconobacter nephelii and Gluconobacter uchimurae are later heterotypic synonyms of Gluconobacter japonicus and Gluconobacter oxydans, respectively.</title>
        <authorList>
            <person name="Li L."/>
            <person name="Cleenwerck I."/>
            <person name="De Vuyst L."/>
            <person name="Vandamme P."/>
        </authorList>
    </citation>
    <scope>NUCLEOTIDE SEQUENCE [LARGE SCALE GENOMIC DNA]</scope>
    <source>
        <strain evidence="2 3">LMG 1625</strain>
    </source>
</reference>
<dbReference type="AlphaFoldDB" id="A0A149Q4W8"/>
<accession>A0A149Q4W8</accession>
<dbReference type="Proteomes" id="UP000075473">
    <property type="component" value="Unassembled WGS sequence"/>
</dbReference>
<feature type="region of interest" description="Disordered" evidence="1">
    <location>
        <begin position="1"/>
        <end position="20"/>
    </location>
</feature>
<gene>
    <name evidence="2" type="ORF">AD928_11435</name>
</gene>
<comment type="caution">
    <text evidence="2">The sequence shown here is derived from an EMBL/GenBank/DDBJ whole genome shotgun (WGS) entry which is preliminary data.</text>
</comment>